<dbReference type="RefSeq" id="WP_048921338.1">
    <property type="nucleotide sequence ID" value="NZ_CP010777.1"/>
</dbReference>
<feature type="transmembrane region" description="Helical" evidence="1">
    <location>
        <begin position="124"/>
        <end position="143"/>
    </location>
</feature>
<feature type="transmembrane region" description="Helical" evidence="1">
    <location>
        <begin position="224"/>
        <end position="242"/>
    </location>
</feature>
<protein>
    <recommendedName>
        <fullName evidence="4">Glycosyltransferase RgtA/B/C/D-like domain-containing protein</fullName>
    </recommendedName>
</protein>
<feature type="transmembrane region" description="Helical" evidence="1">
    <location>
        <begin position="33"/>
        <end position="52"/>
    </location>
</feature>
<keyword evidence="3" id="KW-1185">Reference proteome</keyword>
<keyword evidence="1" id="KW-1133">Transmembrane helix</keyword>
<dbReference type="Proteomes" id="UP000036458">
    <property type="component" value="Chromosome"/>
</dbReference>
<organism evidence="2 3">
    <name type="scientific">Rufibacter radiotolerans</name>
    <dbReference type="NCBI Taxonomy" id="1379910"/>
    <lineage>
        <taxon>Bacteria</taxon>
        <taxon>Pseudomonadati</taxon>
        <taxon>Bacteroidota</taxon>
        <taxon>Cytophagia</taxon>
        <taxon>Cytophagales</taxon>
        <taxon>Hymenobacteraceae</taxon>
        <taxon>Rufibacter</taxon>
    </lineage>
</organism>
<dbReference type="OrthoDB" id="876946at2"/>
<keyword evidence="1" id="KW-0812">Transmembrane</keyword>
<proteinExistence type="predicted"/>
<evidence type="ECO:0000313" key="3">
    <source>
        <dbReference type="Proteomes" id="UP000036458"/>
    </source>
</evidence>
<gene>
    <name evidence="2" type="ORF">TH63_13125</name>
</gene>
<name>A0A0H4VLZ4_9BACT</name>
<feature type="transmembrane region" description="Helical" evidence="1">
    <location>
        <begin position="254"/>
        <end position="272"/>
    </location>
</feature>
<dbReference type="PATRIC" id="fig|1379910.4.peg.2850"/>
<dbReference type="AlphaFoldDB" id="A0A0H4VLZ4"/>
<accession>A0A0H4VLZ4</accession>
<feature type="transmembrane region" description="Helical" evidence="1">
    <location>
        <begin position="370"/>
        <end position="389"/>
    </location>
</feature>
<evidence type="ECO:0008006" key="4">
    <source>
        <dbReference type="Google" id="ProtNLM"/>
    </source>
</evidence>
<dbReference type="KEGG" id="ruf:TH63_13125"/>
<feature type="transmembrane region" description="Helical" evidence="1">
    <location>
        <begin position="401"/>
        <end position="419"/>
    </location>
</feature>
<sequence length="431" mass="49746">MNLLTRLHLPFFFLLVYLLWSQARQSQALRRFFWPALFLKLVGGFLLGYIYLEYFGGGDMGLFHQQASAVNAAAQEDPNQYIRLLLFNELGDMPIGFSRWPGYSNSFFFVKLLSLLHFLTGSSFWGSGLYLSLFSFWGCWYLVDKLQRYFPEYSTAAVIAFLFFPSVVFWTGGVSKDSVFMGSLCLTIGLVLQLGQAKEKAVNLHNSILLLASIYLLWKIKFFLAAVVLVLLFSWLFMQWLTKQVKWLQPKGRQLLVWGMLLLTGGFVASFAHPTFNLDFFVQHIVWNYTNLLAKSDPTKPLLLLPGLDANVWSFIRYSPEAVFQMLFRPFVWEPTPLFYKLAGLENLLLLVLVSITIGYLLYQKRWPRLPGFLVVLLVFFFIGAVLVSLPTPNLGTLFRYRAPLLPFFLTVVLAWGPWQKWFNGLIRWGR</sequence>
<evidence type="ECO:0000313" key="2">
    <source>
        <dbReference type="EMBL" id="AKQ46353.1"/>
    </source>
</evidence>
<dbReference type="STRING" id="1379910.TH63_13125"/>
<keyword evidence="1" id="KW-0472">Membrane</keyword>
<feature type="transmembrane region" description="Helical" evidence="1">
    <location>
        <begin position="155"/>
        <end position="172"/>
    </location>
</feature>
<dbReference type="EMBL" id="CP010777">
    <property type="protein sequence ID" value="AKQ46353.1"/>
    <property type="molecule type" value="Genomic_DNA"/>
</dbReference>
<evidence type="ECO:0000256" key="1">
    <source>
        <dbReference type="SAM" id="Phobius"/>
    </source>
</evidence>
<feature type="transmembrane region" description="Helical" evidence="1">
    <location>
        <begin position="338"/>
        <end position="363"/>
    </location>
</feature>
<reference evidence="2 3" key="1">
    <citation type="submission" date="2015-01" db="EMBL/GenBank/DDBJ databases">
        <title>Rufibacter sp./DG31D/ whole genome sequencing.</title>
        <authorList>
            <person name="Kim M.K."/>
            <person name="Srinivasan S."/>
            <person name="Lee J.-J."/>
        </authorList>
    </citation>
    <scope>NUCLEOTIDE SEQUENCE [LARGE SCALE GENOMIC DNA]</scope>
    <source>
        <strain evidence="2 3">DG31D</strain>
    </source>
</reference>